<evidence type="ECO:0008006" key="11">
    <source>
        <dbReference type="Google" id="ProtNLM"/>
    </source>
</evidence>
<evidence type="ECO:0000256" key="3">
    <source>
        <dbReference type="ARBA" id="ARBA00022490"/>
    </source>
</evidence>
<reference evidence="9" key="1">
    <citation type="submission" date="2023-01" db="EMBL/GenBank/DDBJ databases">
        <title>Metagenome sequencing of chrysophaentin producing Chrysophaeum taylorii.</title>
        <authorList>
            <person name="Davison J."/>
            <person name="Bewley C."/>
        </authorList>
    </citation>
    <scope>NUCLEOTIDE SEQUENCE</scope>
    <source>
        <strain evidence="9">NIES-1699</strain>
    </source>
</reference>
<protein>
    <recommendedName>
        <fullName evidence="11">Abnormal spindle-like microcephaly-associated protein ASH domain-containing protein</fullName>
    </recommendedName>
</protein>
<dbReference type="Gene3D" id="2.60.40.10">
    <property type="entry name" value="Immunoglobulins"/>
    <property type="match status" value="5"/>
</dbReference>
<evidence type="ECO:0000256" key="5">
    <source>
        <dbReference type="ARBA" id="ARBA00023273"/>
    </source>
</evidence>
<evidence type="ECO:0000256" key="6">
    <source>
        <dbReference type="SAM" id="MobiDB-lite"/>
    </source>
</evidence>
<dbReference type="Proteomes" id="UP001230188">
    <property type="component" value="Unassembled WGS sequence"/>
</dbReference>
<dbReference type="NCBIfam" id="NF012200">
    <property type="entry name" value="choice_anch_D"/>
    <property type="match status" value="2"/>
</dbReference>
<sequence>MTTTGSPGGEDGKKAALLSKQERVQRFGVLCTGPQRRNRRTGQVEETDGIVFFGGEWEPGGEYVKQLKVKNVSTRLKKLKYKLPSTRYFSLAFPETISLSPGMSVDLDVEFKPVEAETYEDTIYFKLEEGPPGVTTVGPRGFHVPVRALLSTLEVSVPSRLDAGLCPARETSTRTFEIANTGEVKAPFRWTVPAPFELEPMRGELEVGETVVATVSIRPETATVLVGRAACVVGEGANAIKPQPVLEMKLSAIGKYPHITLSEDRLVFGEIQAGTKASNEARSLGITVSNASVVPATVRVRRVEGDAPPVFQVEPTSFVVPPRAETQVRVTFEARAAGTYAADNFEFETPGGNCPRVLCTGTATAPSVVLFKKADPFAAGLGVPNSVNFGSIPVGDKQSRALFLRNDSSADVAFQCVSDPGGTFQLSKPQGIIPAGLEIPIKLVFHPLEPINYYRRLFVLAQHRPPLFVDLLGTAFVERSAANDGRPPKKEQRPAPLRHAHVQAHRNRIARGWGRLSPDDLEERRLSKKSGGSLFELDDALFADKDHLLFARVGPRDHDKVLEESRVDRPVTRSGEATRSEVAAAREFFADDGDDPEVRVSVDAVDFGAGHVGQQTHKEVVVTNTTNAKITVVWRSPRRVVDDDSRTEDFGVSPETADVPAGESTAFRVVFSPKREDAYSFAALEATAYFHTQHT</sequence>
<dbReference type="InterPro" id="IPR053879">
    <property type="entry name" value="HYDIN_VesB_CFA65-like_Ig"/>
</dbReference>
<evidence type="ECO:0000313" key="9">
    <source>
        <dbReference type="EMBL" id="KAJ8599500.1"/>
    </source>
</evidence>
<evidence type="ECO:0000313" key="10">
    <source>
        <dbReference type="Proteomes" id="UP001230188"/>
    </source>
</evidence>
<keyword evidence="4" id="KW-0969">Cilium</keyword>
<keyword evidence="5" id="KW-0966">Cell projection</keyword>
<name>A0AAD7U7Z2_9STRA</name>
<dbReference type="Pfam" id="PF22544">
    <property type="entry name" value="HYDIN_VesB_CFA65-like_Ig"/>
    <property type="match status" value="1"/>
</dbReference>
<dbReference type="InterPro" id="IPR058536">
    <property type="entry name" value="Ig_CFAP65_4th"/>
</dbReference>
<feature type="domain" description="CFAP65 fourth Ig-like" evidence="8">
    <location>
        <begin position="386"/>
        <end position="478"/>
    </location>
</feature>
<proteinExistence type="predicted"/>
<keyword evidence="3" id="KW-0963">Cytoplasm</keyword>
<evidence type="ECO:0000256" key="4">
    <source>
        <dbReference type="ARBA" id="ARBA00023069"/>
    </source>
</evidence>
<dbReference type="PANTHER" id="PTHR46127">
    <property type="entry name" value="CILIA- AND FLAGELLA-ASSOCIATED PROTEIN 65"/>
    <property type="match status" value="1"/>
</dbReference>
<feature type="region of interest" description="Disordered" evidence="6">
    <location>
        <begin position="481"/>
        <end position="500"/>
    </location>
</feature>
<dbReference type="InterPro" id="IPR013783">
    <property type="entry name" value="Ig-like_fold"/>
</dbReference>
<evidence type="ECO:0000256" key="1">
    <source>
        <dbReference type="ARBA" id="ARBA00004138"/>
    </source>
</evidence>
<accession>A0AAD7U7Z2</accession>
<feature type="domain" description="HYDIN/VesB/CFA65-like Ig-like" evidence="7">
    <location>
        <begin position="157"/>
        <end position="221"/>
    </location>
</feature>
<dbReference type="GO" id="GO:0005737">
    <property type="term" value="C:cytoplasm"/>
    <property type="evidence" value="ECO:0007669"/>
    <property type="project" value="UniProtKB-SubCell"/>
</dbReference>
<dbReference type="AlphaFoldDB" id="A0AAD7U7Z2"/>
<comment type="caution">
    <text evidence="9">The sequence shown here is derived from an EMBL/GenBank/DDBJ whole genome shotgun (WGS) entry which is preliminary data.</text>
</comment>
<dbReference type="GO" id="GO:0005929">
    <property type="term" value="C:cilium"/>
    <property type="evidence" value="ECO:0007669"/>
    <property type="project" value="UniProtKB-SubCell"/>
</dbReference>
<evidence type="ECO:0000256" key="2">
    <source>
        <dbReference type="ARBA" id="ARBA00004496"/>
    </source>
</evidence>
<dbReference type="InterPro" id="IPR052614">
    <property type="entry name" value="CFAP65"/>
</dbReference>
<comment type="subcellular location">
    <subcellularLocation>
        <location evidence="1">Cell projection</location>
        <location evidence="1">Cilium</location>
    </subcellularLocation>
    <subcellularLocation>
        <location evidence="2">Cytoplasm</location>
    </subcellularLocation>
</comment>
<evidence type="ECO:0000259" key="8">
    <source>
        <dbReference type="Pfam" id="PF24507"/>
    </source>
</evidence>
<gene>
    <name evidence="9" type="ORF">CTAYLR_007324</name>
</gene>
<dbReference type="PANTHER" id="PTHR46127:SF1">
    <property type="entry name" value="CILIA- AND FLAGELLA-ASSOCIATED PROTEIN 65"/>
    <property type="match status" value="1"/>
</dbReference>
<keyword evidence="10" id="KW-1185">Reference proteome</keyword>
<dbReference type="Pfam" id="PF24507">
    <property type="entry name" value="Ig_CFAP65_4th"/>
    <property type="match status" value="1"/>
</dbReference>
<organism evidence="9 10">
    <name type="scientific">Chrysophaeum taylorii</name>
    <dbReference type="NCBI Taxonomy" id="2483200"/>
    <lineage>
        <taxon>Eukaryota</taxon>
        <taxon>Sar</taxon>
        <taxon>Stramenopiles</taxon>
        <taxon>Ochrophyta</taxon>
        <taxon>Pelagophyceae</taxon>
        <taxon>Pelagomonadales</taxon>
        <taxon>Pelagomonadaceae</taxon>
        <taxon>Chrysophaeum</taxon>
    </lineage>
</organism>
<dbReference type="EMBL" id="JAQMWT010000557">
    <property type="protein sequence ID" value="KAJ8599500.1"/>
    <property type="molecule type" value="Genomic_DNA"/>
</dbReference>
<evidence type="ECO:0000259" key="7">
    <source>
        <dbReference type="Pfam" id="PF22544"/>
    </source>
</evidence>
<feature type="non-terminal residue" evidence="9">
    <location>
        <position position="695"/>
    </location>
</feature>